<dbReference type="PANTHER" id="PTHR48098">
    <property type="entry name" value="ENTEROCHELIN ESTERASE-RELATED"/>
    <property type="match status" value="1"/>
</dbReference>
<dbReference type="Gene3D" id="3.40.50.1820">
    <property type="entry name" value="alpha/beta hydrolase"/>
    <property type="match status" value="1"/>
</dbReference>
<organism evidence="3">
    <name type="scientific">uncultured bacterium Contig39</name>
    <dbReference type="NCBI Taxonomy" id="1393565"/>
    <lineage>
        <taxon>Bacteria</taxon>
        <taxon>environmental samples</taxon>
    </lineage>
</organism>
<protein>
    <submittedName>
        <fullName evidence="3">Esterase</fullName>
    </submittedName>
</protein>
<feature type="region of interest" description="Disordered" evidence="1">
    <location>
        <begin position="235"/>
        <end position="259"/>
    </location>
</feature>
<dbReference type="PANTHER" id="PTHR48098:SF1">
    <property type="entry name" value="DIACYLGLYCEROL ACYLTRANSFERASE_MYCOLYLTRANSFERASE AG85A"/>
    <property type="match status" value="1"/>
</dbReference>
<keyword evidence="2" id="KW-0732">Signal</keyword>
<dbReference type="Pfam" id="PF00756">
    <property type="entry name" value="Esterase"/>
    <property type="match status" value="1"/>
</dbReference>
<dbReference type="GO" id="GO:0016747">
    <property type="term" value="F:acyltransferase activity, transferring groups other than amino-acyl groups"/>
    <property type="evidence" value="ECO:0007669"/>
    <property type="project" value="TreeGrafter"/>
</dbReference>
<dbReference type="AlphaFoldDB" id="W0FPM5"/>
<evidence type="ECO:0000256" key="1">
    <source>
        <dbReference type="SAM" id="MobiDB-lite"/>
    </source>
</evidence>
<evidence type="ECO:0000313" key="3">
    <source>
        <dbReference type="EMBL" id="AHF25434.1"/>
    </source>
</evidence>
<feature type="signal peptide" evidence="2">
    <location>
        <begin position="1"/>
        <end position="18"/>
    </location>
</feature>
<feature type="chain" id="PRO_5004789421" evidence="2">
    <location>
        <begin position="19"/>
        <end position="396"/>
    </location>
</feature>
<proteinExistence type="predicted"/>
<reference evidence="3" key="1">
    <citation type="journal article" date="2013" name="PLoS ONE">
        <title>Metagenomic insights into the carbohydrate-active enzymes carried by the microorganisms adhering to solid digesta in the rumen of cows.</title>
        <authorList>
            <person name="Wang L."/>
            <person name="Hatem A."/>
            <person name="Catalyurek U.V."/>
            <person name="Morrison M."/>
            <person name="Yu Z."/>
        </authorList>
    </citation>
    <scope>NUCLEOTIDE SEQUENCE</scope>
</reference>
<feature type="compositionally biased region" description="Pro residues" evidence="1">
    <location>
        <begin position="238"/>
        <end position="247"/>
    </location>
</feature>
<accession>W0FPM5</accession>
<dbReference type="Gene3D" id="2.60.40.10">
    <property type="entry name" value="Immunoglobulins"/>
    <property type="match status" value="1"/>
</dbReference>
<dbReference type="InterPro" id="IPR050583">
    <property type="entry name" value="Mycobacterial_A85_antigen"/>
</dbReference>
<name>W0FPM5_9BACT</name>
<dbReference type="InterPro" id="IPR013783">
    <property type="entry name" value="Ig-like_fold"/>
</dbReference>
<dbReference type="InterPro" id="IPR000801">
    <property type="entry name" value="Esterase-like"/>
</dbReference>
<dbReference type="InterPro" id="IPR029058">
    <property type="entry name" value="AB_hydrolase_fold"/>
</dbReference>
<sequence length="396" mass="43547">MKRIAFFVLMLAAFSAAAQQRNNVVPSFEGAVEDFKPNITNQRGRQYPMVNSQGAVRAQLRAPQASSVQLDIGGRRYEMVKDENGMWTGTSAPQDVGFHYYQLNVDGASVPDPGTIYFYGAGRWGSGIEIPSADMDFWQVKNVPQGAVEEKYYWSKATESMRHCFVYLPAEYQKNPNKKYPVLYLQHGNAEDENGWSAQGHTGQILDNLIAAGKAVPFIVVMDYGQSQNIHLVGQYAPPQPAQPAPQPQGQQGRGGARATGPDAFQVVLMTDIIPMVEKEYRVIADAQHRALAGLSMGGMQTRRITVANPTTFAYVGLFSGGTVSVEDVQGAAGYKQTNKLVFMSCGSKENPRVMEAAESLKGIGVNAVGYVSEGTAHEWHTWRRSLYQFAQLLFK</sequence>
<dbReference type="SUPFAM" id="SSF81296">
    <property type="entry name" value="E set domains"/>
    <property type="match status" value="1"/>
</dbReference>
<evidence type="ECO:0000256" key="2">
    <source>
        <dbReference type="SAM" id="SignalP"/>
    </source>
</evidence>
<dbReference type="InterPro" id="IPR014756">
    <property type="entry name" value="Ig_E-set"/>
</dbReference>
<dbReference type="EMBL" id="KC246836">
    <property type="protein sequence ID" value="AHF25434.1"/>
    <property type="molecule type" value="Genomic_DNA"/>
</dbReference>
<dbReference type="SUPFAM" id="SSF53474">
    <property type="entry name" value="alpha/beta-Hydrolases"/>
    <property type="match status" value="1"/>
</dbReference>
<dbReference type="CDD" id="cd02858">
    <property type="entry name" value="E_set_Esterase_N"/>
    <property type="match status" value="1"/>
</dbReference>